<dbReference type="Gene3D" id="3.10.450.50">
    <property type="match status" value="1"/>
</dbReference>
<keyword evidence="5" id="KW-0804">Transcription</keyword>
<name>A0ABN2ZBK7_9ACTN</name>
<protein>
    <submittedName>
        <fullName evidence="8">RNA polymerase sigma factor SigJ</fullName>
    </submittedName>
</protein>
<dbReference type="NCBIfam" id="TIGR02937">
    <property type="entry name" value="sigma70-ECF"/>
    <property type="match status" value="1"/>
</dbReference>
<dbReference type="InterPro" id="IPR013324">
    <property type="entry name" value="RNA_pol_sigma_r3/r4-like"/>
</dbReference>
<evidence type="ECO:0000259" key="7">
    <source>
        <dbReference type="Pfam" id="PF08281"/>
    </source>
</evidence>
<evidence type="ECO:0000256" key="1">
    <source>
        <dbReference type="ARBA" id="ARBA00010641"/>
    </source>
</evidence>
<keyword evidence="9" id="KW-1185">Reference proteome</keyword>
<dbReference type="Gene3D" id="1.10.1740.10">
    <property type="match status" value="1"/>
</dbReference>
<dbReference type="InterPro" id="IPR014284">
    <property type="entry name" value="RNA_pol_sigma-70_dom"/>
</dbReference>
<dbReference type="SUPFAM" id="SSF88659">
    <property type="entry name" value="Sigma3 and sigma4 domains of RNA polymerase sigma factors"/>
    <property type="match status" value="1"/>
</dbReference>
<feature type="domain" description="RNA polymerase sigma factor 70 region 4 type 2" evidence="7">
    <location>
        <begin position="113"/>
        <end position="163"/>
    </location>
</feature>
<evidence type="ECO:0000256" key="4">
    <source>
        <dbReference type="ARBA" id="ARBA00023082"/>
    </source>
</evidence>
<sequence>MVMHDSELLARTFEEKRPRLQAVAHRMLGSSEEAEDAVQEAWIRLHRYGAESVDNLDAWLTTVVGRVCLDILRARNRREELFEDHADPAPAAPADETADPEQAAMLADSVGLALLVVLDTLEPDERLAFVLHDMFAVPFNDIAAVIERSPAATRQLASRARRRVQGASPLPDLRRQHKVVSAFLTAARNGEFDRLLALLAPDVAMQADDAAVRIGAAQATHGARGVAKIFSGGAQAARLALVDGAVGAVWQSNTRTIVAFRFTVEDGRVTAIDLVAEPEQLDKLDIAVLAPSPS</sequence>
<evidence type="ECO:0000313" key="9">
    <source>
        <dbReference type="Proteomes" id="UP001500443"/>
    </source>
</evidence>
<evidence type="ECO:0000259" key="6">
    <source>
        <dbReference type="Pfam" id="PF04542"/>
    </source>
</evidence>
<proteinExistence type="inferred from homology"/>
<dbReference type="Pfam" id="PF04542">
    <property type="entry name" value="Sigma70_r2"/>
    <property type="match status" value="1"/>
</dbReference>
<keyword evidence="3" id="KW-0805">Transcription regulation</keyword>
<dbReference type="EMBL" id="BAAAPF010000211">
    <property type="protein sequence ID" value="GAA2139737.1"/>
    <property type="molecule type" value="Genomic_DNA"/>
</dbReference>
<comment type="similarity">
    <text evidence="1">Belongs to the sigma-70 factor family. ECF subfamily.</text>
</comment>
<evidence type="ECO:0000256" key="2">
    <source>
        <dbReference type="ARBA" id="ARBA00011344"/>
    </source>
</evidence>
<feature type="domain" description="RNA polymerase sigma-70 region 2" evidence="6">
    <location>
        <begin position="13"/>
        <end position="78"/>
    </location>
</feature>
<comment type="subunit">
    <text evidence="2">Interacts transiently with the RNA polymerase catalytic core formed by RpoA, RpoB, RpoC and RpoZ (2 alpha, 1 beta, 1 beta' and 1 omega subunit) to form the RNA polymerase holoenzyme that can initiate transcription.</text>
</comment>
<dbReference type="InterPro" id="IPR032710">
    <property type="entry name" value="NTF2-like_dom_sf"/>
</dbReference>
<dbReference type="InterPro" id="IPR052704">
    <property type="entry name" value="ECF_Sigma-70_Domain"/>
</dbReference>
<dbReference type="InterPro" id="IPR013325">
    <property type="entry name" value="RNA_pol_sigma_r2"/>
</dbReference>
<evidence type="ECO:0000256" key="5">
    <source>
        <dbReference type="ARBA" id="ARBA00023163"/>
    </source>
</evidence>
<dbReference type="Gene3D" id="1.10.10.10">
    <property type="entry name" value="Winged helix-like DNA-binding domain superfamily/Winged helix DNA-binding domain"/>
    <property type="match status" value="1"/>
</dbReference>
<evidence type="ECO:0000313" key="8">
    <source>
        <dbReference type="EMBL" id="GAA2139737.1"/>
    </source>
</evidence>
<dbReference type="SUPFAM" id="SSF88946">
    <property type="entry name" value="Sigma2 domain of RNA polymerase sigma factors"/>
    <property type="match status" value="1"/>
</dbReference>
<dbReference type="PANTHER" id="PTHR30173">
    <property type="entry name" value="SIGMA 19 FACTOR"/>
    <property type="match status" value="1"/>
</dbReference>
<accession>A0ABN2ZBK7</accession>
<evidence type="ECO:0000256" key="3">
    <source>
        <dbReference type="ARBA" id="ARBA00023015"/>
    </source>
</evidence>
<dbReference type="InterPro" id="IPR036388">
    <property type="entry name" value="WH-like_DNA-bd_sf"/>
</dbReference>
<keyword evidence="4" id="KW-0731">Sigma factor</keyword>
<comment type="caution">
    <text evidence="8">The sequence shown here is derived from an EMBL/GenBank/DDBJ whole genome shotgun (WGS) entry which is preliminary data.</text>
</comment>
<organism evidence="8 9">
    <name type="scientific">Streptomyces synnematoformans</name>
    <dbReference type="NCBI Taxonomy" id="415721"/>
    <lineage>
        <taxon>Bacteria</taxon>
        <taxon>Bacillati</taxon>
        <taxon>Actinomycetota</taxon>
        <taxon>Actinomycetes</taxon>
        <taxon>Kitasatosporales</taxon>
        <taxon>Streptomycetaceae</taxon>
        <taxon>Streptomyces</taxon>
    </lineage>
</organism>
<gene>
    <name evidence="8" type="primary">sigJ_3</name>
    <name evidence="8" type="ORF">GCM10009802_49770</name>
</gene>
<dbReference type="Proteomes" id="UP001500443">
    <property type="component" value="Unassembled WGS sequence"/>
</dbReference>
<dbReference type="InterPro" id="IPR007627">
    <property type="entry name" value="RNA_pol_sigma70_r2"/>
</dbReference>
<reference evidence="9" key="1">
    <citation type="journal article" date="2019" name="Int. J. Syst. Evol. Microbiol.">
        <title>The Global Catalogue of Microorganisms (GCM) 10K type strain sequencing project: providing services to taxonomists for standard genome sequencing and annotation.</title>
        <authorList>
            <consortium name="The Broad Institute Genomics Platform"/>
            <consortium name="The Broad Institute Genome Sequencing Center for Infectious Disease"/>
            <person name="Wu L."/>
            <person name="Ma J."/>
        </authorList>
    </citation>
    <scope>NUCLEOTIDE SEQUENCE [LARGE SCALE GENOMIC DNA]</scope>
    <source>
        <strain evidence="9">JCM 15481</strain>
    </source>
</reference>
<dbReference type="PANTHER" id="PTHR30173:SF43">
    <property type="entry name" value="ECF RNA POLYMERASE SIGMA FACTOR SIGI-RELATED"/>
    <property type="match status" value="1"/>
</dbReference>
<dbReference type="InterPro" id="IPR013249">
    <property type="entry name" value="RNA_pol_sigma70_r4_t2"/>
</dbReference>
<dbReference type="Pfam" id="PF08281">
    <property type="entry name" value="Sigma70_r4_2"/>
    <property type="match status" value="1"/>
</dbReference>
<dbReference type="SUPFAM" id="SSF54427">
    <property type="entry name" value="NTF2-like"/>
    <property type="match status" value="1"/>
</dbReference>